<gene>
    <name evidence="1" type="ORF">PYW08_003013</name>
</gene>
<protein>
    <submittedName>
        <fullName evidence="1">Uncharacterized protein</fullName>
    </submittedName>
</protein>
<reference evidence="1" key="1">
    <citation type="submission" date="2023-03" db="EMBL/GenBank/DDBJ databases">
        <title>Chromosome-level genomes of two armyworms, Mythimna separata and Mythimna loreyi, provide insights into the biosynthesis and reception of sex pheromones.</title>
        <authorList>
            <person name="Zhao H."/>
        </authorList>
    </citation>
    <scope>NUCLEOTIDE SEQUENCE</scope>
    <source>
        <strain evidence="1">BeijingLab</strain>
    </source>
</reference>
<proteinExistence type="predicted"/>
<keyword evidence="2" id="KW-1185">Reference proteome</keyword>
<evidence type="ECO:0000313" key="1">
    <source>
        <dbReference type="EMBL" id="KAJ8723101.1"/>
    </source>
</evidence>
<accession>A0ACC2QS76</accession>
<dbReference type="Proteomes" id="UP001231649">
    <property type="component" value="Chromosome 14"/>
</dbReference>
<organism evidence="1 2">
    <name type="scientific">Mythimna loreyi</name>
    <dbReference type="NCBI Taxonomy" id="667449"/>
    <lineage>
        <taxon>Eukaryota</taxon>
        <taxon>Metazoa</taxon>
        <taxon>Ecdysozoa</taxon>
        <taxon>Arthropoda</taxon>
        <taxon>Hexapoda</taxon>
        <taxon>Insecta</taxon>
        <taxon>Pterygota</taxon>
        <taxon>Neoptera</taxon>
        <taxon>Endopterygota</taxon>
        <taxon>Lepidoptera</taxon>
        <taxon>Glossata</taxon>
        <taxon>Ditrysia</taxon>
        <taxon>Noctuoidea</taxon>
        <taxon>Noctuidae</taxon>
        <taxon>Noctuinae</taxon>
        <taxon>Hadenini</taxon>
        <taxon>Mythimna</taxon>
    </lineage>
</organism>
<sequence>MKVNFFYSSLLKYVIWLTAFKTIVTELVLSDVNKDCIAKNNGTTSNDYLLGTWFKIYQFHHLGPYPTCSCLNVTFNRPTNEEIRSYREKYNSVDLPNNIGEDAVVVDRKFYTKGLLLGNSEAKTYILDSHSAIRLLEGYEVHVYKRINNKYMLFWQCCLRGHVKWLLTRDQNSSEAEMQQIIRDTPEITHKNTGVRYCNGTCY</sequence>
<dbReference type="EMBL" id="CM056790">
    <property type="protein sequence ID" value="KAJ8723101.1"/>
    <property type="molecule type" value="Genomic_DNA"/>
</dbReference>
<evidence type="ECO:0000313" key="2">
    <source>
        <dbReference type="Proteomes" id="UP001231649"/>
    </source>
</evidence>
<comment type="caution">
    <text evidence="1">The sequence shown here is derived from an EMBL/GenBank/DDBJ whole genome shotgun (WGS) entry which is preliminary data.</text>
</comment>
<name>A0ACC2QS76_9NEOP</name>